<dbReference type="PANTHER" id="PTHR32294:SF0">
    <property type="entry name" value="DNA POLYMERASE III SUBUNIT ALPHA"/>
    <property type="match status" value="1"/>
</dbReference>
<evidence type="ECO:0000259" key="10">
    <source>
        <dbReference type="Pfam" id="PF17657"/>
    </source>
</evidence>
<dbReference type="Gene3D" id="3.20.20.140">
    <property type="entry name" value="Metal-dependent hydrolases"/>
    <property type="match status" value="1"/>
</dbReference>
<dbReference type="InterPro" id="IPR040982">
    <property type="entry name" value="DNA_pol3_finger"/>
</dbReference>
<organism evidence="11">
    <name type="scientific">uncultured bacterium fosmid pJB154B8_contig II</name>
    <dbReference type="NCBI Taxonomy" id="1478053"/>
    <lineage>
        <taxon>Bacteria</taxon>
        <taxon>environmental samples</taxon>
    </lineage>
</organism>
<keyword evidence="4" id="KW-0235">DNA replication</keyword>
<dbReference type="Pfam" id="PF14579">
    <property type="entry name" value="HHH_6"/>
    <property type="match status" value="1"/>
</dbReference>
<dbReference type="InterPro" id="IPR029460">
    <property type="entry name" value="DNAPol_HHH"/>
</dbReference>
<dbReference type="SUPFAM" id="SSF89550">
    <property type="entry name" value="PHP domain-like"/>
    <property type="match status" value="1"/>
</dbReference>
<dbReference type="InterPro" id="IPR016195">
    <property type="entry name" value="Pol/histidinol_Pase-like"/>
</dbReference>
<evidence type="ECO:0000259" key="9">
    <source>
        <dbReference type="Pfam" id="PF14579"/>
    </source>
</evidence>
<evidence type="ECO:0000256" key="3">
    <source>
        <dbReference type="ARBA" id="ARBA00022695"/>
    </source>
</evidence>
<proteinExistence type="predicted"/>
<dbReference type="GO" id="GO:0003887">
    <property type="term" value="F:DNA-directed DNA polymerase activity"/>
    <property type="evidence" value="ECO:0007669"/>
    <property type="project" value="UniProtKB-KW"/>
</dbReference>
<dbReference type="Gene3D" id="1.10.10.1600">
    <property type="entry name" value="Bacterial DNA polymerase III alpha subunit, thumb domain"/>
    <property type="match status" value="1"/>
</dbReference>
<feature type="domain" description="DNA polymerase helix-hairpin-helix motif" evidence="9">
    <location>
        <begin position="870"/>
        <end position="959"/>
    </location>
</feature>
<feature type="domain" description="PHP" evidence="7">
    <location>
        <begin position="2"/>
        <end position="168"/>
    </location>
</feature>
<dbReference type="Gene3D" id="1.10.150.870">
    <property type="match status" value="1"/>
</dbReference>
<dbReference type="Pfam" id="PF07733">
    <property type="entry name" value="DNA_pol3_alpha"/>
    <property type="match status" value="1"/>
</dbReference>
<reference evidence="11" key="1">
    <citation type="submission" date="2013-08" db="EMBL/GenBank/DDBJ databases">
        <title>Comparison of modified E. coli strains.</title>
        <authorList>
            <person name="Juergensen J."/>
            <person name="Bonge A."/>
            <person name="Streit W.R."/>
        </authorList>
    </citation>
    <scope>NUCLEOTIDE SEQUENCE</scope>
</reference>
<evidence type="ECO:0000256" key="6">
    <source>
        <dbReference type="ARBA" id="ARBA00049244"/>
    </source>
</evidence>
<dbReference type="EMBL" id="KF540252">
    <property type="protein sequence ID" value="AIF26922.1"/>
    <property type="molecule type" value="Genomic_DNA"/>
</dbReference>
<accession>A0A0H3UAX3</accession>
<dbReference type="NCBIfam" id="TIGR00594">
    <property type="entry name" value="polc"/>
    <property type="match status" value="1"/>
</dbReference>
<keyword evidence="5" id="KW-0239">DNA-directed DNA polymerase</keyword>
<sequence length="1294" mass="146469">MNHIKDILKKVHNDGQPGLAVTDHGNMFNIKNFFDAANSMNKEWKKAGEPTVKPILGCEIYVARRSMDSRAGKEDMGGWHLILLAKNKRGYQNLIKIVSIGWVDGFYMHPRVDHKVLEQYHEDIICCSACLGGEVAKKFERGDLQAAEEAILWHKNLFGDDYYLEMQLHPSKTTTCEKQAALNVFLREMSAKHGVKLICTNDSHFLDENHFEAHKRLICLSTGKTIDEYNTQGGLYYTGQEWLKTTAEMNEVFKDDPEALRNTTEIVDKVEQYDIENGPIMPNFEIPAEFGNEDEYRQRLTEKDIFDEFTQDENGNVVLSQEDAEKKIKKLGGYEKLYRIKFEADYLKHLALLGAKKRYGSPAIQEKADATDEEIIADLSTEVWERIKFELHIMKTMGFPGYFLIVSDFIRASREELGVSVGPGRGSAAGSAVAYCLEITKIDPIKYDLLFERFLNPDRISLPDIDTDFDDDGRARVIEWVQNKYGADRVSHIITYGTMATKMAIKDMCRVEGVPIPQSNYLAGLVPDRMPEENGKALKCNLKNCIKVVRELSDACVSPDPKIRNVMANAQVLEGNIRGTGVHACGMIIGRDPIDTVVPVSVVDDHGTKLLVTQYDGHVIESTGLIKMDFLGLKTLGIINEALDNIKETTGDVIDMDTIPIDDPLTYKLFQDGATIGTFQFESPGMQKYLRELKPDCIGDIVAMNALYRPGPMDYIPSFIARKNGREPITYDLPVMEKYLKDTYGITVYQEQVMLLSRLLADFTRGESDALRKAMGKKKKDIVDAMKPKFIEGGVKNGHDAKILEKIWGDWEKFASYAFNKSHAVCYAWVAYQTAYLKAHYTAQYMAAVISRSGDIKEVAKQMAECKRMGIDVKGPDVNKSRVRYSVDDEGSVRFGLFKIKSVGEGASEAIVRERDANGPYKDIFDFVERVDLGAVNKKCIESLVWSGAFDSLGNVRREQYLGVDARGESFLDQLVKYGQKFRAEKNSNENSLFGDMGDDGFDIVHPKIPEGEPMSTLTRLEKEKDLVGLYLSAHPLDEYMYELKYACSTTMKELDKFPKARTREEAQSILSTLTPEQIASIEQLQNRDITMGGLVTKFFESTSKAGNPYGVVTVEDYSGSHDFPLFGEAFPAFRGYCKEGMYLYITAKFQPKRFVKEVRNIFDREFVILKIQQLSEVANRLIENLTVVTEVHNLSKSMVTLLSKTIQEEMTDEDRQQANTNLLFELHDSTTGYKVDLRARGLRLRAKPSIIDFLLNQDGFECKINDRPVIVETDQVETEEEAMEEEDLLEEKD</sequence>
<evidence type="ECO:0000256" key="2">
    <source>
        <dbReference type="ARBA" id="ARBA00022679"/>
    </source>
</evidence>
<dbReference type="PANTHER" id="PTHR32294">
    <property type="entry name" value="DNA POLYMERASE III SUBUNIT ALPHA"/>
    <property type="match status" value="1"/>
</dbReference>
<evidence type="ECO:0000256" key="1">
    <source>
        <dbReference type="ARBA" id="ARBA00012417"/>
    </source>
</evidence>
<protein>
    <recommendedName>
        <fullName evidence="1">DNA-directed DNA polymerase</fullName>
        <ecNumber evidence="1">2.7.7.7</ecNumber>
    </recommendedName>
</protein>
<feature type="domain" description="Bacterial DNA polymerase III alpha subunit NTPase" evidence="8">
    <location>
        <begin position="346"/>
        <end position="632"/>
    </location>
</feature>
<dbReference type="GO" id="GO:0008408">
    <property type="term" value="F:3'-5' exonuclease activity"/>
    <property type="evidence" value="ECO:0007669"/>
    <property type="project" value="InterPro"/>
</dbReference>
<evidence type="ECO:0000256" key="4">
    <source>
        <dbReference type="ARBA" id="ARBA00022705"/>
    </source>
</evidence>
<evidence type="ECO:0000256" key="5">
    <source>
        <dbReference type="ARBA" id="ARBA00022932"/>
    </source>
</evidence>
<evidence type="ECO:0000259" key="8">
    <source>
        <dbReference type="Pfam" id="PF07733"/>
    </source>
</evidence>
<dbReference type="InterPro" id="IPR041931">
    <property type="entry name" value="DNA_pol3_alpha_thumb_dom"/>
</dbReference>
<dbReference type="Pfam" id="PF17657">
    <property type="entry name" value="DNA_pol3_finger"/>
    <property type="match status" value="1"/>
</dbReference>
<dbReference type="InterPro" id="IPR011708">
    <property type="entry name" value="DNA_pol3_alpha_NTPase_dom"/>
</dbReference>
<dbReference type="InterPro" id="IPR004013">
    <property type="entry name" value="PHP_dom"/>
</dbReference>
<feature type="domain" description="DNA polymerase III alpha subunit finger" evidence="10">
    <location>
        <begin position="635"/>
        <end position="798"/>
    </location>
</feature>
<keyword evidence="3" id="KW-0548">Nucleotidyltransferase</keyword>
<dbReference type="GO" id="GO:0006260">
    <property type="term" value="P:DNA replication"/>
    <property type="evidence" value="ECO:0007669"/>
    <property type="project" value="UniProtKB-KW"/>
</dbReference>
<comment type="catalytic activity">
    <reaction evidence="6">
        <text>DNA(n) + a 2'-deoxyribonucleoside 5'-triphosphate = DNA(n+1) + diphosphate</text>
        <dbReference type="Rhea" id="RHEA:22508"/>
        <dbReference type="Rhea" id="RHEA-COMP:17339"/>
        <dbReference type="Rhea" id="RHEA-COMP:17340"/>
        <dbReference type="ChEBI" id="CHEBI:33019"/>
        <dbReference type="ChEBI" id="CHEBI:61560"/>
        <dbReference type="ChEBI" id="CHEBI:173112"/>
        <dbReference type="EC" id="2.7.7.7"/>
    </reaction>
</comment>
<keyword evidence="2" id="KW-0808">Transferase</keyword>
<evidence type="ECO:0000259" key="7">
    <source>
        <dbReference type="Pfam" id="PF02811"/>
    </source>
</evidence>
<dbReference type="NCBIfam" id="NF004226">
    <property type="entry name" value="PRK05673.1"/>
    <property type="match status" value="1"/>
</dbReference>
<dbReference type="CDD" id="cd04485">
    <property type="entry name" value="DnaE_OBF"/>
    <property type="match status" value="1"/>
</dbReference>
<dbReference type="InterPro" id="IPR004805">
    <property type="entry name" value="DnaE2/DnaE/PolC"/>
</dbReference>
<dbReference type="Pfam" id="PF02811">
    <property type="entry name" value="PHP"/>
    <property type="match status" value="1"/>
</dbReference>
<evidence type="ECO:0000313" key="11">
    <source>
        <dbReference type="EMBL" id="AIF26922.1"/>
    </source>
</evidence>
<name>A0A0H3UAX3_9BACT</name>
<dbReference type="EC" id="2.7.7.7" evidence="1"/>